<keyword evidence="2" id="KW-1185">Reference proteome</keyword>
<evidence type="ECO:0008006" key="3">
    <source>
        <dbReference type="Google" id="ProtNLM"/>
    </source>
</evidence>
<sequence length="202" mass="23587">MAIPTFAECPRVCIAMLSNEDEIFRNAEIYAKLRHRTILRQDSPGHGMEGHVWKTSGHSVIKAFYRQENFDTELKCYQRLKDHGVNRIHGLEVPVLEGHDVYLRVIEMTFVRPPYLLDFGKATLDHPPSYLCDEQDKRRFESLGRSEFGDQWPQVNAVLFTLKSSYGIYYLDPRPQNICLGLPDSENDDWMKEPPIDYTEYE</sequence>
<accession>A0A5B9QE28</accession>
<proteinExistence type="predicted"/>
<dbReference type="EMBL" id="CP042913">
    <property type="protein sequence ID" value="QEG37164.1"/>
    <property type="molecule type" value="Genomic_DNA"/>
</dbReference>
<name>A0A5B9QE28_9BACT</name>
<reference evidence="1 2" key="1">
    <citation type="submission" date="2019-08" db="EMBL/GenBank/DDBJ databases">
        <title>Deep-cultivation of Planctomycetes and their phenomic and genomic characterization uncovers novel biology.</title>
        <authorList>
            <person name="Wiegand S."/>
            <person name="Jogler M."/>
            <person name="Boedeker C."/>
            <person name="Pinto D."/>
            <person name="Vollmers J."/>
            <person name="Rivas-Marin E."/>
            <person name="Kohn T."/>
            <person name="Peeters S.H."/>
            <person name="Heuer A."/>
            <person name="Rast P."/>
            <person name="Oberbeckmann S."/>
            <person name="Bunk B."/>
            <person name="Jeske O."/>
            <person name="Meyerdierks A."/>
            <person name="Storesund J.E."/>
            <person name="Kallscheuer N."/>
            <person name="Luecker S."/>
            <person name="Lage O.M."/>
            <person name="Pohl T."/>
            <person name="Merkel B.J."/>
            <person name="Hornburger P."/>
            <person name="Mueller R.-W."/>
            <person name="Bruemmer F."/>
            <person name="Labrenz M."/>
            <person name="Spormann A.M."/>
            <person name="Op den Camp H."/>
            <person name="Overmann J."/>
            <person name="Amann R."/>
            <person name="Jetten M.S.M."/>
            <person name="Mascher T."/>
            <person name="Medema M.H."/>
            <person name="Devos D.P."/>
            <person name="Kaster A.-K."/>
            <person name="Ovreas L."/>
            <person name="Rohde M."/>
            <person name="Galperin M.Y."/>
            <person name="Jogler C."/>
        </authorList>
    </citation>
    <scope>NUCLEOTIDE SEQUENCE [LARGE SCALE GENOMIC DNA]</scope>
    <source>
        <strain evidence="1 2">Pr1d</strain>
    </source>
</reference>
<gene>
    <name evidence="1" type="ORF">Pr1d_45050</name>
</gene>
<organism evidence="1 2">
    <name type="scientific">Bythopirellula goksoeyrii</name>
    <dbReference type="NCBI Taxonomy" id="1400387"/>
    <lineage>
        <taxon>Bacteria</taxon>
        <taxon>Pseudomonadati</taxon>
        <taxon>Planctomycetota</taxon>
        <taxon>Planctomycetia</taxon>
        <taxon>Pirellulales</taxon>
        <taxon>Lacipirellulaceae</taxon>
        <taxon>Bythopirellula</taxon>
    </lineage>
</organism>
<protein>
    <recommendedName>
        <fullName evidence="3">Protein kinase domain-containing protein</fullName>
    </recommendedName>
</protein>
<dbReference type="Proteomes" id="UP000323917">
    <property type="component" value="Chromosome"/>
</dbReference>
<evidence type="ECO:0000313" key="2">
    <source>
        <dbReference type="Proteomes" id="UP000323917"/>
    </source>
</evidence>
<dbReference type="KEGG" id="bgok:Pr1d_45050"/>
<evidence type="ECO:0000313" key="1">
    <source>
        <dbReference type="EMBL" id="QEG37164.1"/>
    </source>
</evidence>
<dbReference type="AlphaFoldDB" id="A0A5B9QE28"/>